<feature type="non-terminal residue" evidence="1">
    <location>
        <position position="1"/>
    </location>
</feature>
<comment type="caution">
    <text evidence="1">The sequence shown here is derived from an EMBL/GenBank/DDBJ whole genome shotgun (WGS) entry which is preliminary data.</text>
</comment>
<proteinExistence type="predicted"/>
<reference evidence="1 2" key="1">
    <citation type="journal article" date="2020" name="Cell">
        <title>Large-Scale Comparative Analyses of Tick Genomes Elucidate Their Genetic Diversity and Vector Capacities.</title>
        <authorList>
            <consortium name="Tick Genome and Microbiome Consortium (TIGMIC)"/>
            <person name="Jia N."/>
            <person name="Wang J."/>
            <person name="Shi W."/>
            <person name="Du L."/>
            <person name="Sun Y."/>
            <person name="Zhan W."/>
            <person name="Jiang J.F."/>
            <person name="Wang Q."/>
            <person name="Zhang B."/>
            <person name="Ji P."/>
            <person name="Bell-Sakyi L."/>
            <person name="Cui X.M."/>
            <person name="Yuan T.T."/>
            <person name="Jiang B.G."/>
            <person name="Yang W.F."/>
            <person name="Lam T.T."/>
            <person name="Chang Q.C."/>
            <person name="Ding S.J."/>
            <person name="Wang X.J."/>
            <person name="Zhu J.G."/>
            <person name="Ruan X.D."/>
            <person name="Zhao L."/>
            <person name="Wei J.T."/>
            <person name="Ye R.Z."/>
            <person name="Que T.C."/>
            <person name="Du C.H."/>
            <person name="Zhou Y.H."/>
            <person name="Cheng J.X."/>
            <person name="Dai P.F."/>
            <person name="Guo W.B."/>
            <person name="Han X.H."/>
            <person name="Huang E.J."/>
            <person name="Li L.F."/>
            <person name="Wei W."/>
            <person name="Gao Y.C."/>
            <person name="Liu J.Z."/>
            <person name="Shao H.Z."/>
            <person name="Wang X."/>
            <person name="Wang C.C."/>
            <person name="Yang T.C."/>
            <person name="Huo Q.B."/>
            <person name="Li W."/>
            <person name="Chen H.Y."/>
            <person name="Chen S.E."/>
            <person name="Zhou L.G."/>
            <person name="Ni X.B."/>
            <person name="Tian J.H."/>
            <person name="Sheng Y."/>
            <person name="Liu T."/>
            <person name="Pan Y.S."/>
            <person name="Xia L.Y."/>
            <person name="Li J."/>
            <person name="Zhao F."/>
            <person name="Cao W.C."/>
        </authorList>
    </citation>
    <scope>NUCLEOTIDE SEQUENCE [LARGE SCALE GENOMIC DNA]</scope>
    <source>
        <strain evidence="1">Iper-2018</strain>
    </source>
</reference>
<evidence type="ECO:0000313" key="2">
    <source>
        <dbReference type="Proteomes" id="UP000805193"/>
    </source>
</evidence>
<protein>
    <submittedName>
        <fullName evidence="1">Uncharacterized protein</fullName>
    </submittedName>
</protein>
<keyword evidence="2" id="KW-1185">Reference proteome</keyword>
<evidence type="ECO:0000313" key="1">
    <source>
        <dbReference type="EMBL" id="KAG0417706.1"/>
    </source>
</evidence>
<dbReference type="Proteomes" id="UP000805193">
    <property type="component" value="Unassembled WGS sequence"/>
</dbReference>
<accession>A0AC60PED7</accession>
<sequence>INVGTFYAISTLLNQVVLPYFPGQGESVGWLGLSLVISGMAGSVLCGVVLDKTHRYKETTLVVYVLSLAGMLAYTFVLSTSTLWPIFLVTCLLGFFMTGYLPLGFEFAAEVTFPEPEGTSSGLLNASAQVFGILFTLAATWLLDAHGDRVTNLALSGALLFGSVLTACTPEQGRTPPAPPGTSTPRGRGQPLRTSAPQRKPGEPPKQSTSKAQLPAVTDEPMNESGLRIGVLSFCRQVTARTRHGLPQDSPSPQDEPKPYPHARTYPQSSARMPTPFLQDGPERAAVAQTVDDVTRQCLDCICQASTKCNTKLACTNAGPNSYYCGPYQISYAYWVDAGKPGDYPHFEGCLKDKRCSEATVVNYMNKWGTDCDGDGVVTCYDYARMHKAGRTGCPATWVDSTDYWDLFEQCMGGSQAGGLDARRLKPKT</sequence>
<dbReference type="EMBL" id="JABSTQ010010813">
    <property type="protein sequence ID" value="KAG0417706.1"/>
    <property type="molecule type" value="Genomic_DNA"/>
</dbReference>
<gene>
    <name evidence="1" type="ORF">HPB47_005396</name>
</gene>
<organism evidence="1 2">
    <name type="scientific">Ixodes persulcatus</name>
    <name type="common">Taiga tick</name>
    <dbReference type="NCBI Taxonomy" id="34615"/>
    <lineage>
        <taxon>Eukaryota</taxon>
        <taxon>Metazoa</taxon>
        <taxon>Ecdysozoa</taxon>
        <taxon>Arthropoda</taxon>
        <taxon>Chelicerata</taxon>
        <taxon>Arachnida</taxon>
        <taxon>Acari</taxon>
        <taxon>Parasitiformes</taxon>
        <taxon>Ixodida</taxon>
        <taxon>Ixodoidea</taxon>
        <taxon>Ixodidae</taxon>
        <taxon>Ixodinae</taxon>
        <taxon>Ixodes</taxon>
    </lineage>
</organism>
<name>A0AC60PED7_IXOPE</name>